<gene>
    <name evidence="3" type="ORF">OESDEN_10974</name>
</gene>
<comment type="catalytic activity">
    <reaction evidence="1">
        <text>ATP + H2O = ADP + phosphate + H(+)</text>
        <dbReference type="Rhea" id="RHEA:13065"/>
        <dbReference type="ChEBI" id="CHEBI:15377"/>
        <dbReference type="ChEBI" id="CHEBI:15378"/>
        <dbReference type="ChEBI" id="CHEBI:30616"/>
        <dbReference type="ChEBI" id="CHEBI:43474"/>
        <dbReference type="ChEBI" id="CHEBI:456216"/>
        <dbReference type="EC" id="5.6.2.3"/>
    </reaction>
</comment>
<feature type="domain" description="DNA helicase Pif1-like DEAD-box helicase" evidence="2">
    <location>
        <begin position="10"/>
        <end position="69"/>
    </location>
</feature>
<dbReference type="InterPro" id="IPR010285">
    <property type="entry name" value="DNA_helicase_pif1-like_DEAD"/>
</dbReference>
<keyword evidence="1" id="KW-0547">Nucleotide-binding</keyword>
<comment type="similarity">
    <text evidence="1">Belongs to the helicase family.</text>
</comment>
<dbReference type="GO" id="GO:0000723">
    <property type="term" value="P:telomere maintenance"/>
    <property type="evidence" value="ECO:0007669"/>
    <property type="project" value="InterPro"/>
</dbReference>
<keyword evidence="1" id="KW-0233">DNA recombination</keyword>
<proteinExistence type="inferred from homology"/>
<evidence type="ECO:0000256" key="1">
    <source>
        <dbReference type="RuleBase" id="RU363044"/>
    </source>
</evidence>
<protein>
    <recommendedName>
        <fullName evidence="1">ATP-dependent DNA helicase</fullName>
        <ecNumber evidence="1">5.6.2.3</ecNumber>
    </recommendedName>
</protein>
<dbReference type="OrthoDB" id="10056572at2759"/>
<comment type="cofactor">
    <cofactor evidence="1">
        <name>Mg(2+)</name>
        <dbReference type="ChEBI" id="CHEBI:18420"/>
    </cofactor>
</comment>
<keyword evidence="1" id="KW-0378">Hydrolase</keyword>
<dbReference type="GO" id="GO:0016887">
    <property type="term" value="F:ATP hydrolysis activity"/>
    <property type="evidence" value="ECO:0007669"/>
    <property type="project" value="RHEA"/>
</dbReference>
<dbReference type="EC" id="5.6.2.3" evidence="1"/>
<dbReference type="GO" id="GO:0006281">
    <property type="term" value="P:DNA repair"/>
    <property type="evidence" value="ECO:0007669"/>
    <property type="project" value="UniProtKB-KW"/>
</dbReference>
<keyword evidence="1" id="KW-0347">Helicase</keyword>
<keyword evidence="1" id="KW-0227">DNA damage</keyword>
<dbReference type="Proteomes" id="UP000053660">
    <property type="component" value="Unassembled WGS sequence"/>
</dbReference>
<sequence>MTTRFNEGRDLAKTDVIIWDEASLIPKTALETVDTLHRDVTNGPIVSFGGKILPMVEEGTHQQIVDGCIRKFLFAVWVWYSGDIVAAVYGNVIDYNVIDVLSERAIIAPRMFHFAELNHRVI</sequence>
<name>A0A0B1SZ89_OESDE</name>
<accession>A0A0B1SZ89</accession>
<dbReference type="EMBL" id="KN554552">
    <property type="protein sequence ID" value="KHJ89206.1"/>
    <property type="molecule type" value="Genomic_DNA"/>
</dbReference>
<evidence type="ECO:0000313" key="3">
    <source>
        <dbReference type="EMBL" id="KHJ89206.1"/>
    </source>
</evidence>
<dbReference type="GO" id="GO:0006310">
    <property type="term" value="P:DNA recombination"/>
    <property type="evidence" value="ECO:0007669"/>
    <property type="project" value="UniProtKB-KW"/>
</dbReference>
<keyword evidence="1" id="KW-0234">DNA repair</keyword>
<organism evidence="3 4">
    <name type="scientific">Oesophagostomum dentatum</name>
    <name type="common">Nodular worm</name>
    <dbReference type="NCBI Taxonomy" id="61180"/>
    <lineage>
        <taxon>Eukaryota</taxon>
        <taxon>Metazoa</taxon>
        <taxon>Ecdysozoa</taxon>
        <taxon>Nematoda</taxon>
        <taxon>Chromadorea</taxon>
        <taxon>Rhabditida</taxon>
        <taxon>Rhabditina</taxon>
        <taxon>Rhabditomorpha</taxon>
        <taxon>Strongyloidea</taxon>
        <taxon>Strongylidae</taxon>
        <taxon>Oesophagostomum</taxon>
    </lineage>
</organism>
<dbReference type="AlphaFoldDB" id="A0A0B1SZ89"/>
<keyword evidence="1" id="KW-0067">ATP-binding</keyword>
<evidence type="ECO:0000259" key="2">
    <source>
        <dbReference type="Pfam" id="PF05970"/>
    </source>
</evidence>
<keyword evidence="4" id="KW-1185">Reference proteome</keyword>
<dbReference type="GO" id="GO:0043139">
    <property type="term" value="F:5'-3' DNA helicase activity"/>
    <property type="evidence" value="ECO:0007669"/>
    <property type="project" value="UniProtKB-EC"/>
</dbReference>
<dbReference type="GO" id="GO:0005524">
    <property type="term" value="F:ATP binding"/>
    <property type="evidence" value="ECO:0007669"/>
    <property type="project" value="UniProtKB-KW"/>
</dbReference>
<reference evidence="3 4" key="1">
    <citation type="submission" date="2014-03" db="EMBL/GenBank/DDBJ databases">
        <title>Draft genome of the hookworm Oesophagostomum dentatum.</title>
        <authorList>
            <person name="Mitreva M."/>
        </authorList>
    </citation>
    <scope>NUCLEOTIDE SEQUENCE [LARGE SCALE GENOMIC DNA]</scope>
    <source>
        <strain evidence="3 4">OD-Hann</strain>
    </source>
</reference>
<evidence type="ECO:0000313" key="4">
    <source>
        <dbReference type="Proteomes" id="UP000053660"/>
    </source>
</evidence>
<dbReference type="Pfam" id="PF05970">
    <property type="entry name" value="PIF1"/>
    <property type="match status" value="1"/>
</dbReference>